<dbReference type="AlphaFoldDB" id="A0AA40FM84"/>
<gene>
    <name evidence="2" type="ORF">K0M31_010096</name>
</gene>
<feature type="region of interest" description="Disordered" evidence="1">
    <location>
        <begin position="68"/>
        <end position="105"/>
    </location>
</feature>
<comment type="caution">
    <text evidence="2">The sequence shown here is derived from an EMBL/GenBank/DDBJ whole genome shotgun (WGS) entry which is preliminary data.</text>
</comment>
<feature type="compositionally biased region" description="Polar residues" evidence="1">
    <location>
        <begin position="88"/>
        <end position="105"/>
    </location>
</feature>
<dbReference type="EMBL" id="JAHYIQ010000025">
    <property type="protein sequence ID" value="KAK1121785.1"/>
    <property type="molecule type" value="Genomic_DNA"/>
</dbReference>
<reference evidence="2" key="1">
    <citation type="submission" date="2021-10" db="EMBL/GenBank/DDBJ databases">
        <title>Melipona bicolor Genome sequencing and assembly.</title>
        <authorList>
            <person name="Araujo N.S."/>
            <person name="Arias M.C."/>
        </authorList>
    </citation>
    <scope>NUCLEOTIDE SEQUENCE</scope>
    <source>
        <strain evidence="2">USP_2M_L1-L4_2017</strain>
        <tissue evidence="2">Whole body</tissue>
    </source>
</reference>
<sequence>MGGFVEEWLLVLGVRKCASNLGRVLRPHAQQVVKSLRLDSTRRDRVNQIYGTTLRSLSLIGDSRRRAQHMARHAADSRRYHARDPRETSITLSKPLSVESYSDQK</sequence>
<evidence type="ECO:0000313" key="2">
    <source>
        <dbReference type="EMBL" id="KAK1121785.1"/>
    </source>
</evidence>
<dbReference type="Proteomes" id="UP001177670">
    <property type="component" value="Unassembled WGS sequence"/>
</dbReference>
<evidence type="ECO:0000256" key="1">
    <source>
        <dbReference type="SAM" id="MobiDB-lite"/>
    </source>
</evidence>
<feature type="compositionally biased region" description="Basic and acidic residues" evidence="1">
    <location>
        <begin position="73"/>
        <end position="87"/>
    </location>
</feature>
<name>A0AA40FM84_9HYME</name>
<accession>A0AA40FM84</accession>
<proteinExistence type="predicted"/>
<protein>
    <submittedName>
        <fullName evidence="2">Uncharacterized protein</fullName>
    </submittedName>
</protein>
<keyword evidence="3" id="KW-1185">Reference proteome</keyword>
<organism evidence="2 3">
    <name type="scientific">Melipona bicolor</name>
    <dbReference type="NCBI Taxonomy" id="60889"/>
    <lineage>
        <taxon>Eukaryota</taxon>
        <taxon>Metazoa</taxon>
        <taxon>Ecdysozoa</taxon>
        <taxon>Arthropoda</taxon>
        <taxon>Hexapoda</taxon>
        <taxon>Insecta</taxon>
        <taxon>Pterygota</taxon>
        <taxon>Neoptera</taxon>
        <taxon>Endopterygota</taxon>
        <taxon>Hymenoptera</taxon>
        <taxon>Apocrita</taxon>
        <taxon>Aculeata</taxon>
        <taxon>Apoidea</taxon>
        <taxon>Anthophila</taxon>
        <taxon>Apidae</taxon>
        <taxon>Melipona</taxon>
    </lineage>
</organism>
<evidence type="ECO:0000313" key="3">
    <source>
        <dbReference type="Proteomes" id="UP001177670"/>
    </source>
</evidence>